<feature type="transmembrane region" description="Helical" evidence="6">
    <location>
        <begin position="80"/>
        <end position="103"/>
    </location>
</feature>
<dbReference type="InterPro" id="IPR019334">
    <property type="entry name" value="TMEM170A/B/YPR153W-like"/>
</dbReference>
<feature type="transmembrane region" description="Helical" evidence="6">
    <location>
        <begin position="147"/>
        <end position="168"/>
    </location>
</feature>
<comment type="subcellular location">
    <subcellularLocation>
        <location evidence="1">Membrane</location>
        <topology evidence="1">Multi-pass membrane protein</topology>
    </subcellularLocation>
</comment>
<accession>A0A168I481</accession>
<evidence type="ECO:0008006" key="9">
    <source>
        <dbReference type="Google" id="ProtNLM"/>
    </source>
</evidence>
<evidence type="ECO:0000313" key="8">
    <source>
        <dbReference type="Proteomes" id="UP000077051"/>
    </source>
</evidence>
<proteinExistence type="inferred from homology"/>
<evidence type="ECO:0000256" key="5">
    <source>
        <dbReference type="ARBA" id="ARBA00023136"/>
    </source>
</evidence>
<dbReference type="EMBL" id="AMYB01000008">
    <property type="protein sequence ID" value="OAC99528.1"/>
    <property type="molecule type" value="Genomic_DNA"/>
</dbReference>
<feature type="transmembrane region" description="Helical" evidence="6">
    <location>
        <begin position="124"/>
        <end position="141"/>
    </location>
</feature>
<dbReference type="STRING" id="747725.A0A168I481"/>
<evidence type="ECO:0000256" key="6">
    <source>
        <dbReference type="SAM" id="Phobius"/>
    </source>
</evidence>
<keyword evidence="5 6" id="KW-0472">Membrane</keyword>
<keyword evidence="8" id="KW-1185">Reference proteome</keyword>
<comment type="caution">
    <text evidence="7">The sequence shown here is derived from an EMBL/GenBank/DDBJ whole genome shotgun (WGS) entry which is preliminary data.</text>
</comment>
<dbReference type="OrthoDB" id="2131401at2759"/>
<dbReference type="VEuPathDB" id="FungiDB:MUCCIDRAFT_114720"/>
<dbReference type="GO" id="GO:0016020">
    <property type="term" value="C:membrane"/>
    <property type="evidence" value="ECO:0007669"/>
    <property type="project" value="UniProtKB-SubCell"/>
</dbReference>
<evidence type="ECO:0000256" key="2">
    <source>
        <dbReference type="ARBA" id="ARBA00006325"/>
    </source>
</evidence>
<gene>
    <name evidence="7" type="ORF">MUCCIDRAFT_114720</name>
</gene>
<comment type="similarity">
    <text evidence="2">Belongs to the TMEM170 family.</text>
</comment>
<dbReference type="PANTHER" id="PTHR22779:SF6">
    <property type="entry name" value="SD17342P"/>
    <property type="match status" value="1"/>
</dbReference>
<dbReference type="Proteomes" id="UP000077051">
    <property type="component" value="Unassembled WGS sequence"/>
</dbReference>
<evidence type="ECO:0000256" key="3">
    <source>
        <dbReference type="ARBA" id="ARBA00022692"/>
    </source>
</evidence>
<evidence type="ECO:0000313" key="7">
    <source>
        <dbReference type="EMBL" id="OAC99528.1"/>
    </source>
</evidence>
<organism evidence="7 8">
    <name type="scientific">Mucor lusitanicus CBS 277.49</name>
    <dbReference type="NCBI Taxonomy" id="747725"/>
    <lineage>
        <taxon>Eukaryota</taxon>
        <taxon>Fungi</taxon>
        <taxon>Fungi incertae sedis</taxon>
        <taxon>Mucoromycota</taxon>
        <taxon>Mucoromycotina</taxon>
        <taxon>Mucoromycetes</taxon>
        <taxon>Mucorales</taxon>
        <taxon>Mucorineae</taxon>
        <taxon>Mucoraceae</taxon>
        <taxon>Mucor</taxon>
    </lineage>
</organism>
<evidence type="ECO:0000256" key="4">
    <source>
        <dbReference type="ARBA" id="ARBA00022989"/>
    </source>
</evidence>
<dbReference type="PANTHER" id="PTHR22779">
    <property type="entry name" value="SD17342P"/>
    <property type="match status" value="1"/>
</dbReference>
<sequence>MSTSFRLPYGYRSAPAWPSLYWPFGPDFDPLNLVADIPHSLYYLQDIWRFTMIWSLLFSLAIYLPAGIWAFIMLAKSRTLKWYVLVMIPFIFVLGGSIASFVIGSIMGKRKREHLIDYGRQVNIHTGVALAFVYNSGFFVMSTWIPFLWALIHILVVLVGSYSTITAIL</sequence>
<feature type="transmembrane region" description="Helical" evidence="6">
    <location>
        <begin position="53"/>
        <end position="74"/>
    </location>
</feature>
<keyword evidence="4 6" id="KW-1133">Transmembrane helix</keyword>
<dbReference type="AlphaFoldDB" id="A0A168I481"/>
<name>A0A168I481_MUCCL</name>
<protein>
    <recommendedName>
        <fullName evidence="9">Integral membrane protein</fullName>
    </recommendedName>
</protein>
<reference evidence="7 8" key="1">
    <citation type="submission" date="2015-06" db="EMBL/GenBank/DDBJ databases">
        <title>Expansion of signal transduction pathways in fungi by whole-genome duplication.</title>
        <authorList>
            <consortium name="DOE Joint Genome Institute"/>
            <person name="Corrochano L.M."/>
            <person name="Kuo A."/>
            <person name="Marcet-Houben M."/>
            <person name="Polaino S."/>
            <person name="Salamov A."/>
            <person name="Villalobos J.M."/>
            <person name="Alvarez M.I."/>
            <person name="Avalos J."/>
            <person name="Benito E.P."/>
            <person name="Benoit I."/>
            <person name="Burger G."/>
            <person name="Camino L.P."/>
            <person name="Canovas D."/>
            <person name="Cerda-Olmedo E."/>
            <person name="Cheng J.-F."/>
            <person name="Dominguez A."/>
            <person name="Elias M."/>
            <person name="Eslava A.P."/>
            <person name="Glaser F."/>
            <person name="Grimwood J."/>
            <person name="Gutierrez G."/>
            <person name="Heitman J."/>
            <person name="Henrissat B."/>
            <person name="Iturriaga E.A."/>
            <person name="Lang B.F."/>
            <person name="Lavin J.L."/>
            <person name="Lee S."/>
            <person name="Li W."/>
            <person name="Lindquist E."/>
            <person name="Lopez-Garcia S."/>
            <person name="Luque E.M."/>
            <person name="Marcos A.T."/>
            <person name="Martin J."/>
            <person name="Mccluskey K."/>
            <person name="Medina H.R."/>
            <person name="Miralles-Duran A."/>
            <person name="Miyazaki A."/>
            <person name="Munoz-Torres E."/>
            <person name="Oguiza J.A."/>
            <person name="Ohm R."/>
            <person name="Olmedo M."/>
            <person name="Orejas M."/>
            <person name="Ortiz-Castellanos L."/>
            <person name="Pisabarro A.G."/>
            <person name="Rodriguez-Romero J."/>
            <person name="Ruiz-Herrera J."/>
            <person name="Ruiz-Vazquez R."/>
            <person name="Sanz C."/>
            <person name="Schackwitz W."/>
            <person name="Schmutz J."/>
            <person name="Shahriari M."/>
            <person name="Shelest E."/>
            <person name="Silva-Franco F."/>
            <person name="Soanes D."/>
            <person name="Syed K."/>
            <person name="Tagua V.G."/>
            <person name="Talbot N.J."/>
            <person name="Thon M."/>
            <person name="De Vries R.P."/>
            <person name="Wiebenga A."/>
            <person name="Yadav J.S."/>
            <person name="Braun E.L."/>
            <person name="Baker S."/>
            <person name="Garre V."/>
            <person name="Horwitz B."/>
            <person name="Torres-Martinez S."/>
            <person name="Idnurm A."/>
            <person name="Herrera-Estrella A."/>
            <person name="Gabaldon T."/>
            <person name="Grigoriev I.V."/>
        </authorList>
    </citation>
    <scope>NUCLEOTIDE SEQUENCE [LARGE SCALE GENOMIC DNA]</scope>
    <source>
        <strain evidence="7 8">CBS 277.49</strain>
    </source>
</reference>
<keyword evidence="3 6" id="KW-0812">Transmembrane</keyword>
<evidence type="ECO:0000256" key="1">
    <source>
        <dbReference type="ARBA" id="ARBA00004141"/>
    </source>
</evidence>